<keyword evidence="2" id="KW-1185">Reference proteome</keyword>
<name>Q5P754_AROAE</name>
<proteinExistence type="predicted"/>
<reference evidence="1 2" key="1">
    <citation type="journal article" date="2005" name="Arch. Microbiol.">
        <title>The genome sequence of an anaerobic aromatic-degrading denitrifying bacterium, strain EbN1.</title>
        <authorList>
            <person name="Rabus R."/>
            <person name="Kube M."/>
            <person name="Heider J."/>
            <person name="Beck A."/>
            <person name="Heitmann K."/>
            <person name="Widdel F."/>
            <person name="Reinhardt R."/>
        </authorList>
    </citation>
    <scope>NUCLEOTIDE SEQUENCE [LARGE SCALE GENOMIC DNA]</scope>
    <source>
        <strain evidence="1 2">EbN1</strain>
    </source>
</reference>
<dbReference type="Proteomes" id="UP000006552">
    <property type="component" value="Chromosome"/>
</dbReference>
<organism evidence="1 2">
    <name type="scientific">Aromatoleum aromaticum (strain DSM 19018 / LMG 30748 / EbN1)</name>
    <name type="common">Azoarcus sp. (strain EbN1)</name>
    <dbReference type="NCBI Taxonomy" id="76114"/>
    <lineage>
        <taxon>Bacteria</taxon>
        <taxon>Pseudomonadati</taxon>
        <taxon>Pseudomonadota</taxon>
        <taxon>Betaproteobacteria</taxon>
        <taxon>Rhodocyclales</taxon>
        <taxon>Rhodocyclaceae</taxon>
        <taxon>Aromatoleum</taxon>
    </lineage>
</organism>
<dbReference type="KEGG" id="eba:ebA1350"/>
<accession>Q5P754</accession>
<dbReference type="AlphaFoldDB" id="Q5P754"/>
<dbReference type="HOGENOM" id="CLU_1709491_0_0_4"/>
<gene>
    <name evidence="1" type="ORF">ebA1350</name>
</gene>
<dbReference type="EMBL" id="CR555306">
    <property type="protein sequence ID" value="CAI06857.1"/>
    <property type="molecule type" value="Genomic_DNA"/>
</dbReference>
<dbReference type="STRING" id="76114.ebA1350"/>
<protein>
    <submittedName>
        <fullName evidence="1">Uncharacterized protein</fullName>
    </submittedName>
</protein>
<evidence type="ECO:0000313" key="2">
    <source>
        <dbReference type="Proteomes" id="UP000006552"/>
    </source>
</evidence>
<evidence type="ECO:0000313" key="1">
    <source>
        <dbReference type="EMBL" id="CAI06857.1"/>
    </source>
</evidence>
<sequence>MIESRESFCLGSCRSVRPFVFWVIAARPLCRCAGCTGAAFHPCEQVGTAVTDFAPHFQERQRIAPSRAPHGQGAGGNVEDRGSGLVVEQISARRDQVLQVLGCHGSHPLNPAGVRDGCELWGKACRRNSERVSPLRASSSRVPGVAGFGYVAH</sequence>